<dbReference type="InterPro" id="IPR024361">
    <property type="entry name" value="BACON"/>
</dbReference>
<dbReference type="InterPro" id="IPR013783">
    <property type="entry name" value="Ig-like_fold"/>
</dbReference>
<proteinExistence type="predicted"/>
<feature type="domain" description="BACON" evidence="1">
    <location>
        <begin position="170"/>
        <end position="220"/>
    </location>
</feature>
<feature type="domain" description="BACON" evidence="1">
    <location>
        <begin position="367"/>
        <end position="424"/>
    </location>
</feature>
<accession>A0A8S5LA16</accession>
<protein>
    <submittedName>
        <fullName evidence="2">Binding domain, N-terminal</fullName>
    </submittedName>
</protein>
<dbReference type="Gene3D" id="2.60.40.10">
    <property type="entry name" value="Immunoglobulins"/>
    <property type="match status" value="3"/>
</dbReference>
<evidence type="ECO:0000259" key="1">
    <source>
        <dbReference type="Pfam" id="PF13004"/>
    </source>
</evidence>
<sequence length="529" mass="59113">MASTFTISQDGKALSYHFYIGVSVTDKVSEYSYNDVSNLGTLINITTEKGNHVYIGSYKNETEWIDFTWGANCNWLTFKKESNYYVLTIAPNTTETERQCTLTCTQNESGYQIFFNVSQQAGSSEFTFEDGSTSLTGTLNAGDTIWGVDGTSQPIHSVISKINNASAPYTVTSNVSWLTYFDAHANNLFYINSETNESSDSRSGIITFTQDTTGKQITISLTQEGKSSDVYDFEFYSPSGETDITIDAKSSSGVDYTISNVKSLKNGKSIGYDMEIGCSWITFQTGGLYWEENTSSIPRYCLVTLTQNESNKKIYIRIMQAGEYTFKWASTDNTNVQDTVDYNAASFGTGWTETRNVISEYYYDKVSWTATTDASWITPTWNSSTGQTNYMTLKINSDNTGSSTRTGVVTLKQDVSNKILTWTIIQQTQTQYKPSIYFKVSPFSTYVFNIQIDSDKSAFNARPYSSLQIECAWVSASGVPVHKTLNFPANAEESEFYSIPEADRPTILTGAVDIVSITPSFDNVYYYRI</sequence>
<dbReference type="Pfam" id="PF13004">
    <property type="entry name" value="BACON"/>
    <property type="match status" value="2"/>
</dbReference>
<evidence type="ECO:0000313" key="2">
    <source>
        <dbReference type="EMBL" id="DAD66742.1"/>
    </source>
</evidence>
<reference evidence="2" key="1">
    <citation type="journal article" date="2021" name="Proc. Natl. Acad. Sci. U.S.A.">
        <title>A Catalog of Tens of Thousands of Viruses from Human Metagenomes Reveals Hidden Associations with Chronic Diseases.</title>
        <authorList>
            <person name="Tisza M.J."/>
            <person name="Buck C.B."/>
        </authorList>
    </citation>
    <scope>NUCLEOTIDE SEQUENCE</scope>
    <source>
        <strain evidence="2">CtPuP5</strain>
    </source>
</reference>
<dbReference type="EMBL" id="BK014662">
    <property type="protein sequence ID" value="DAD66742.1"/>
    <property type="molecule type" value="Genomic_DNA"/>
</dbReference>
<name>A0A8S5LA16_9CAUD</name>
<organism evidence="2">
    <name type="scientific">Myoviridae sp. ctPuP5</name>
    <dbReference type="NCBI Taxonomy" id="2823543"/>
    <lineage>
        <taxon>Viruses</taxon>
        <taxon>Duplodnaviria</taxon>
        <taxon>Heunggongvirae</taxon>
        <taxon>Uroviricota</taxon>
        <taxon>Caudoviricetes</taxon>
    </lineage>
</organism>